<sequence length="370" mass="41031">MSFQLPIPALQQQSPVLAVHEDIIYTILAKVSPHDVLVLRETARVFRQTIDGLQSISVWQKAFTNVGFVFPNGTLPLLPAQIAQIAFGGGACHDCGAFTLAVPHSFTLGIRFCSLVCEYVTLGKVPPSLSSAPSLPPLYPDLEAHNTLPWAIPYLEGTKARPLYKRTHVNAAWTQWRQSVAQSVAAGTTTAPVLPKVMPSWSVSDPAVEAWMEAGAVLSAGAKDYRLKQDQVEHHNYAQLQILAASLALTMEQVTASPTLAREMRTLARDLQTLDGQVWNIIRLKVVAELLQRVSVNGTELPCPFCPTTRPGRPRMYREDALRSHIHRIHPDEEAEHIKIPGSHRCTLCPSTDNSLYDRASLFRHVHRRR</sequence>
<organism evidence="1 2">
    <name type="scientific">Mycena metata</name>
    <dbReference type="NCBI Taxonomy" id="1033252"/>
    <lineage>
        <taxon>Eukaryota</taxon>
        <taxon>Fungi</taxon>
        <taxon>Dikarya</taxon>
        <taxon>Basidiomycota</taxon>
        <taxon>Agaricomycotina</taxon>
        <taxon>Agaricomycetes</taxon>
        <taxon>Agaricomycetidae</taxon>
        <taxon>Agaricales</taxon>
        <taxon>Marasmiineae</taxon>
        <taxon>Mycenaceae</taxon>
        <taxon>Mycena</taxon>
    </lineage>
</organism>
<dbReference type="AlphaFoldDB" id="A0AAD7MEV2"/>
<dbReference type="EMBL" id="JARKIB010000329">
    <property type="protein sequence ID" value="KAJ7714183.1"/>
    <property type="molecule type" value="Genomic_DNA"/>
</dbReference>
<dbReference type="Proteomes" id="UP001215598">
    <property type="component" value="Unassembled WGS sequence"/>
</dbReference>
<proteinExistence type="predicted"/>
<reference evidence="1" key="1">
    <citation type="submission" date="2023-03" db="EMBL/GenBank/DDBJ databases">
        <title>Massive genome expansion in bonnet fungi (Mycena s.s.) driven by repeated elements and novel gene families across ecological guilds.</title>
        <authorList>
            <consortium name="Lawrence Berkeley National Laboratory"/>
            <person name="Harder C.B."/>
            <person name="Miyauchi S."/>
            <person name="Viragh M."/>
            <person name="Kuo A."/>
            <person name="Thoen E."/>
            <person name="Andreopoulos B."/>
            <person name="Lu D."/>
            <person name="Skrede I."/>
            <person name="Drula E."/>
            <person name="Henrissat B."/>
            <person name="Morin E."/>
            <person name="Kohler A."/>
            <person name="Barry K."/>
            <person name="LaButti K."/>
            <person name="Morin E."/>
            <person name="Salamov A."/>
            <person name="Lipzen A."/>
            <person name="Mereny Z."/>
            <person name="Hegedus B."/>
            <person name="Baldrian P."/>
            <person name="Stursova M."/>
            <person name="Weitz H."/>
            <person name="Taylor A."/>
            <person name="Grigoriev I.V."/>
            <person name="Nagy L.G."/>
            <person name="Martin F."/>
            <person name="Kauserud H."/>
        </authorList>
    </citation>
    <scope>NUCLEOTIDE SEQUENCE</scope>
    <source>
        <strain evidence="1">CBHHK182m</strain>
    </source>
</reference>
<evidence type="ECO:0000313" key="1">
    <source>
        <dbReference type="EMBL" id="KAJ7714183.1"/>
    </source>
</evidence>
<keyword evidence="2" id="KW-1185">Reference proteome</keyword>
<evidence type="ECO:0000313" key="2">
    <source>
        <dbReference type="Proteomes" id="UP001215598"/>
    </source>
</evidence>
<protein>
    <submittedName>
        <fullName evidence="1">Uncharacterized protein</fullName>
    </submittedName>
</protein>
<gene>
    <name evidence="1" type="ORF">B0H16DRAFT_1702117</name>
</gene>
<accession>A0AAD7MEV2</accession>
<name>A0AAD7MEV2_9AGAR</name>
<comment type="caution">
    <text evidence="1">The sequence shown here is derived from an EMBL/GenBank/DDBJ whole genome shotgun (WGS) entry which is preliminary data.</text>
</comment>